<feature type="region of interest" description="Disordered" evidence="1">
    <location>
        <begin position="32"/>
        <end position="59"/>
    </location>
</feature>
<keyword evidence="2" id="KW-1133">Transmembrane helix</keyword>
<feature type="transmembrane region" description="Helical" evidence="2">
    <location>
        <begin position="132"/>
        <end position="160"/>
    </location>
</feature>
<evidence type="ECO:0000256" key="2">
    <source>
        <dbReference type="SAM" id="Phobius"/>
    </source>
</evidence>
<feature type="signal peptide" evidence="3">
    <location>
        <begin position="1"/>
        <end position="24"/>
    </location>
</feature>
<feature type="compositionally biased region" description="Polar residues" evidence="1">
    <location>
        <begin position="38"/>
        <end position="48"/>
    </location>
</feature>
<feature type="compositionally biased region" description="Basic and acidic residues" evidence="1">
    <location>
        <begin position="49"/>
        <end position="59"/>
    </location>
</feature>
<sequence length="173" mass="18985">MMQRSSLLLVVVAFVAGCVGFITAENSVRTRDHPSVVEVSQSRNLKSTSDGEEKSYPIGDEERGMTSVLTRIKSLLVRNPTKMSEAKNNVGGANDYYNKVNSIIGEGKTSTKLTPDKVKQLETLAHSSSDKWWAMAYFTTNVLGVGLMVWFVYGTLVLGWRPYGMGGSPRANN</sequence>
<feature type="chain" id="PRO_5001754553" description="RxLR effector protein" evidence="3">
    <location>
        <begin position="25"/>
        <end position="173"/>
    </location>
</feature>
<accession>A0A081AWS6</accession>
<evidence type="ECO:0008006" key="6">
    <source>
        <dbReference type="Google" id="ProtNLM"/>
    </source>
</evidence>
<dbReference type="Proteomes" id="UP000028582">
    <property type="component" value="Unassembled WGS sequence"/>
</dbReference>
<dbReference type="AlphaFoldDB" id="A0A081AWS6"/>
<evidence type="ECO:0000256" key="3">
    <source>
        <dbReference type="SAM" id="SignalP"/>
    </source>
</evidence>
<reference evidence="4 5" key="1">
    <citation type="submission" date="2013-11" db="EMBL/GenBank/DDBJ databases">
        <title>The Genome Sequence of Phytophthora parasitica P1976.</title>
        <authorList>
            <consortium name="The Broad Institute Genomics Platform"/>
            <person name="Russ C."/>
            <person name="Tyler B."/>
            <person name="Panabieres F."/>
            <person name="Shan W."/>
            <person name="Tripathy S."/>
            <person name="Grunwald N."/>
            <person name="Machado M."/>
            <person name="Johnson C.S."/>
            <person name="Walker B."/>
            <person name="Young S."/>
            <person name="Zeng Q."/>
            <person name="Gargeya S."/>
            <person name="Fitzgerald M."/>
            <person name="Haas B."/>
            <person name="Abouelleil A."/>
            <person name="Allen A.W."/>
            <person name="Alvarado L."/>
            <person name="Arachchi H.M."/>
            <person name="Berlin A.M."/>
            <person name="Chapman S.B."/>
            <person name="Gainer-Dewar J."/>
            <person name="Goldberg J."/>
            <person name="Griggs A."/>
            <person name="Gujja S."/>
            <person name="Hansen M."/>
            <person name="Howarth C."/>
            <person name="Imamovic A."/>
            <person name="Ireland A."/>
            <person name="Larimer J."/>
            <person name="McCowan C."/>
            <person name="Murphy C."/>
            <person name="Pearson M."/>
            <person name="Poon T.W."/>
            <person name="Priest M."/>
            <person name="Roberts A."/>
            <person name="Saif S."/>
            <person name="Shea T."/>
            <person name="Sisk P."/>
            <person name="Sykes S."/>
            <person name="Wortman J."/>
            <person name="Nusbaum C."/>
            <person name="Birren B."/>
        </authorList>
    </citation>
    <scope>NUCLEOTIDE SEQUENCE [LARGE SCALE GENOMIC DNA]</scope>
    <source>
        <strain evidence="4 5">P1976</strain>
    </source>
</reference>
<evidence type="ECO:0000313" key="4">
    <source>
        <dbReference type="EMBL" id="ETO83337.1"/>
    </source>
</evidence>
<proteinExistence type="predicted"/>
<dbReference type="EMBL" id="ANJA01000518">
    <property type="protein sequence ID" value="ETO83337.1"/>
    <property type="molecule type" value="Genomic_DNA"/>
</dbReference>
<organism evidence="4 5">
    <name type="scientific">Phytophthora nicotianae P1976</name>
    <dbReference type="NCBI Taxonomy" id="1317066"/>
    <lineage>
        <taxon>Eukaryota</taxon>
        <taxon>Sar</taxon>
        <taxon>Stramenopiles</taxon>
        <taxon>Oomycota</taxon>
        <taxon>Peronosporomycetes</taxon>
        <taxon>Peronosporales</taxon>
        <taxon>Peronosporaceae</taxon>
        <taxon>Phytophthora</taxon>
    </lineage>
</organism>
<evidence type="ECO:0000313" key="5">
    <source>
        <dbReference type="Proteomes" id="UP000028582"/>
    </source>
</evidence>
<name>A0A081AWS6_PHYNI</name>
<dbReference type="OrthoDB" id="117083at2759"/>
<comment type="caution">
    <text evidence="4">The sequence shown here is derived from an EMBL/GenBank/DDBJ whole genome shotgun (WGS) entry which is preliminary data.</text>
</comment>
<keyword evidence="2" id="KW-0472">Membrane</keyword>
<dbReference type="PROSITE" id="PS51257">
    <property type="entry name" value="PROKAR_LIPOPROTEIN"/>
    <property type="match status" value="1"/>
</dbReference>
<keyword evidence="2" id="KW-0812">Transmembrane</keyword>
<protein>
    <recommendedName>
        <fullName evidence="6">RxLR effector protein</fullName>
    </recommendedName>
</protein>
<keyword evidence="3" id="KW-0732">Signal</keyword>
<gene>
    <name evidence="4" type="ORF">F444_02638</name>
</gene>
<evidence type="ECO:0000256" key="1">
    <source>
        <dbReference type="SAM" id="MobiDB-lite"/>
    </source>
</evidence>